<comment type="subcellular location">
    <subcellularLocation>
        <location evidence="2">Nucleus</location>
    </subcellularLocation>
</comment>
<dbReference type="InterPro" id="IPR001766">
    <property type="entry name" value="Fork_head_dom"/>
</dbReference>
<protein>
    <recommendedName>
        <fullName evidence="3">Fork-head domain-containing protein</fullName>
    </recommendedName>
</protein>
<keyword evidence="1 2" id="KW-0238">DNA-binding</keyword>
<keyword evidence="2" id="KW-0539">Nucleus</keyword>
<keyword evidence="5" id="KW-1185">Reference proteome</keyword>
<dbReference type="GO" id="GO:0005634">
    <property type="term" value="C:nucleus"/>
    <property type="evidence" value="ECO:0007669"/>
    <property type="project" value="UniProtKB-SubCell"/>
</dbReference>
<accession>A0A3P7LPN1</accession>
<dbReference type="OrthoDB" id="5830876at2759"/>
<dbReference type="EMBL" id="UYYB01129431">
    <property type="protein sequence ID" value="VDM84345.1"/>
    <property type="molecule type" value="Genomic_DNA"/>
</dbReference>
<dbReference type="InterPro" id="IPR036388">
    <property type="entry name" value="WH-like_DNA-bd_sf"/>
</dbReference>
<evidence type="ECO:0000256" key="1">
    <source>
        <dbReference type="ARBA" id="ARBA00023125"/>
    </source>
</evidence>
<reference evidence="4 5" key="1">
    <citation type="submission" date="2018-11" db="EMBL/GenBank/DDBJ databases">
        <authorList>
            <consortium name="Pathogen Informatics"/>
        </authorList>
    </citation>
    <scope>NUCLEOTIDE SEQUENCE [LARGE SCALE GENOMIC DNA]</scope>
</reference>
<gene>
    <name evidence="4" type="ORF">SVUK_LOCUS19343</name>
</gene>
<dbReference type="GO" id="GO:0003700">
    <property type="term" value="F:DNA-binding transcription factor activity"/>
    <property type="evidence" value="ECO:0007669"/>
    <property type="project" value="InterPro"/>
</dbReference>
<dbReference type="InterPro" id="IPR036390">
    <property type="entry name" value="WH_DNA-bd_sf"/>
</dbReference>
<dbReference type="GO" id="GO:0043565">
    <property type="term" value="F:sequence-specific DNA binding"/>
    <property type="evidence" value="ECO:0007669"/>
    <property type="project" value="InterPro"/>
</dbReference>
<dbReference type="Proteomes" id="UP000270094">
    <property type="component" value="Unassembled WGS sequence"/>
</dbReference>
<dbReference type="PROSITE" id="PS50039">
    <property type="entry name" value="FORK_HEAD_3"/>
    <property type="match status" value="1"/>
</dbReference>
<feature type="DNA-binding region" description="Fork-head" evidence="2">
    <location>
        <begin position="12"/>
        <end position="39"/>
    </location>
</feature>
<dbReference type="Gene3D" id="1.10.10.10">
    <property type="entry name" value="Winged helix-like DNA-binding domain superfamily/Winged helix DNA-binding domain"/>
    <property type="match status" value="1"/>
</dbReference>
<evidence type="ECO:0000313" key="5">
    <source>
        <dbReference type="Proteomes" id="UP000270094"/>
    </source>
</evidence>
<sequence length="131" mass="14768">MAKHDSMLSIAKNSVRHNLSLNKQFRRLDRKEGEKGSLWVCVDTPEKRPRSLEGSPPRINPAIERLYMEGRLADIAVVPSNKPVASKSATDPQCFLENNTHQEQISMSEDAHLEVIKFCADDESSAHFTHV</sequence>
<dbReference type="AlphaFoldDB" id="A0A3P7LPN1"/>
<organism evidence="4 5">
    <name type="scientific">Strongylus vulgaris</name>
    <name type="common">Blood worm</name>
    <dbReference type="NCBI Taxonomy" id="40348"/>
    <lineage>
        <taxon>Eukaryota</taxon>
        <taxon>Metazoa</taxon>
        <taxon>Ecdysozoa</taxon>
        <taxon>Nematoda</taxon>
        <taxon>Chromadorea</taxon>
        <taxon>Rhabditida</taxon>
        <taxon>Rhabditina</taxon>
        <taxon>Rhabditomorpha</taxon>
        <taxon>Strongyloidea</taxon>
        <taxon>Strongylidae</taxon>
        <taxon>Strongylus</taxon>
    </lineage>
</organism>
<name>A0A3P7LPN1_STRVU</name>
<evidence type="ECO:0000313" key="4">
    <source>
        <dbReference type="EMBL" id="VDM84345.1"/>
    </source>
</evidence>
<evidence type="ECO:0000259" key="3">
    <source>
        <dbReference type="PROSITE" id="PS50039"/>
    </source>
</evidence>
<dbReference type="Pfam" id="PF00250">
    <property type="entry name" value="Forkhead"/>
    <property type="match status" value="1"/>
</dbReference>
<dbReference type="SUPFAM" id="SSF46785">
    <property type="entry name" value="Winged helix' DNA-binding domain"/>
    <property type="match status" value="1"/>
</dbReference>
<feature type="domain" description="Fork-head" evidence="3">
    <location>
        <begin position="12"/>
        <end position="39"/>
    </location>
</feature>
<evidence type="ECO:0000256" key="2">
    <source>
        <dbReference type="PROSITE-ProRule" id="PRU00089"/>
    </source>
</evidence>
<proteinExistence type="predicted"/>